<evidence type="ECO:0000313" key="1">
    <source>
        <dbReference type="EMBL" id="KAK5984272.1"/>
    </source>
</evidence>
<dbReference type="AlphaFoldDB" id="A0AAN8IWQ2"/>
<proteinExistence type="predicted"/>
<comment type="caution">
    <text evidence="1">The sequence shown here is derived from an EMBL/GenBank/DDBJ whole genome shotgun (WGS) entry which is preliminary data.</text>
</comment>
<dbReference type="EMBL" id="WIXE01003082">
    <property type="protein sequence ID" value="KAK5984272.1"/>
    <property type="molecule type" value="Genomic_DNA"/>
</dbReference>
<reference evidence="1 2" key="1">
    <citation type="submission" date="2019-10" db="EMBL/GenBank/DDBJ databases">
        <title>Assembly and Annotation for the nematode Trichostrongylus colubriformis.</title>
        <authorList>
            <person name="Martin J."/>
        </authorList>
    </citation>
    <scope>NUCLEOTIDE SEQUENCE [LARGE SCALE GENOMIC DNA]</scope>
    <source>
        <strain evidence="1">G859</strain>
        <tissue evidence="1">Whole worm</tissue>
    </source>
</reference>
<dbReference type="Proteomes" id="UP001331761">
    <property type="component" value="Unassembled WGS sequence"/>
</dbReference>
<protein>
    <submittedName>
        <fullName evidence="1">Uncharacterized protein</fullName>
    </submittedName>
</protein>
<accession>A0AAN8IWQ2</accession>
<gene>
    <name evidence="1" type="ORF">GCK32_001250</name>
</gene>
<evidence type="ECO:0000313" key="2">
    <source>
        <dbReference type="Proteomes" id="UP001331761"/>
    </source>
</evidence>
<organism evidence="1 2">
    <name type="scientific">Trichostrongylus colubriformis</name>
    <name type="common">Black scour worm</name>
    <dbReference type="NCBI Taxonomy" id="6319"/>
    <lineage>
        <taxon>Eukaryota</taxon>
        <taxon>Metazoa</taxon>
        <taxon>Ecdysozoa</taxon>
        <taxon>Nematoda</taxon>
        <taxon>Chromadorea</taxon>
        <taxon>Rhabditida</taxon>
        <taxon>Rhabditina</taxon>
        <taxon>Rhabditomorpha</taxon>
        <taxon>Strongyloidea</taxon>
        <taxon>Trichostrongylidae</taxon>
        <taxon>Trichostrongylus</taxon>
    </lineage>
</organism>
<sequence length="80" mass="9296">MTAGTTIWQYGIGNIHHLLIRQTSQNDILWRTTFSSSPQYARSIPHEQKSVIRRIFGLEGDSTLPRQKTCSLDARHREMR</sequence>
<keyword evidence="2" id="KW-1185">Reference proteome</keyword>
<name>A0AAN8IWQ2_TRICO</name>